<accession>A0ABX4H4V7</accession>
<reference evidence="1" key="1">
    <citation type="submission" date="2017-08" db="EMBL/GenBank/DDBJ databases">
        <authorList>
            <person name="Alvarez-Ponce D."/>
            <person name="Weitzman C.L."/>
            <person name="Tillett R.L."/>
            <person name="Sandmeier F.C."/>
            <person name="Tracy C.R."/>
        </authorList>
    </citation>
    <scope>NUCLEOTIDE SEQUENCE [LARGE SCALE GENOMIC DNA]</scope>
    <source>
        <strain evidence="1">PS6</strain>
    </source>
</reference>
<dbReference type="Proteomes" id="UP000217033">
    <property type="component" value="Unassembled WGS sequence"/>
</dbReference>
<evidence type="ECO:0000313" key="2">
    <source>
        <dbReference type="Proteomes" id="UP000217033"/>
    </source>
</evidence>
<sequence length="359" mass="42082">MYETFANNLEPLILSSVSELEDFINKWSQSVIKTFGTEEESQKNFKVSLKRLIETISLNTKLARDTFNEKYFEDNLLIIDFGNQIEPKSKIQELSPNKTSSLDNLLDIYVKENKIYIVYDVAENLYNSDKYQSTSVIYSLNKKMFDLKSIDYKVEKIKYDTQKRTPISERILSVSSFITQDLSQHQRGENSWIRDSSLGNYGLKIFKTKQEFDELINGFVTFYNKKHSKIFSESIKANILNTYNSDYFDNNYLLLFSAMNWGVETELFSDYIEHSYNITKQENTLLFTLNASGGLSNDAIRYEDLVVFENKSKDTGIWLINADGQQHTLFFKIARNAYDYKEGLKLKLKINKYWRPRLN</sequence>
<comment type="caution">
    <text evidence="1">The sequence shown here is derived from an EMBL/GenBank/DDBJ whole genome shotgun (WGS) entry which is preliminary data.</text>
</comment>
<keyword evidence="2" id="KW-1185">Reference proteome</keyword>
<name>A0ABX4H4V7_9BACT</name>
<dbReference type="RefSeq" id="WP_084232176.1">
    <property type="nucleotide sequence ID" value="NZ_FWXE01000004.1"/>
</dbReference>
<protein>
    <recommendedName>
        <fullName evidence="3">DUF31 domain-containing protein</fullName>
    </recommendedName>
</protein>
<evidence type="ECO:0008006" key="3">
    <source>
        <dbReference type="Google" id="ProtNLM"/>
    </source>
</evidence>
<proteinExistence type="predicted"/>
<evidence type="ECO:0000313" key="1">
    <source>
        <dbReference type="EMBL" id="PAF54925.1"/>
    </source>
</evidence>
<gene>
    <name evidence="1" type="ORF">CJF60_04275</name>
</gene>
<organism evidence="1 2">
    <name type="scientific">Mycoplasmopsis agassizii</name>
    <dbReference type="NCBI Taxonomy" id="33922"/>
    <lineage>
        <taxon>Bacteria</taxon>
        <taxon>Bacillati</taxon>
        <taxon>Mycoplasmatota</taxon>
        <taxon>Mycoplasmoidales</taxon>
        <taxon>Metamycoplasmataceae</taxon>
        <taxon>Mycoplasmopsis</taxon>
    </lineage>
</organism>
<dbReference type="EMBL" id="NQMN01000002">
    <property type="protein sequence ID" value="PAF54925.1"/>
    <property type="molecule type" value="Genomic_DNA"/>
</dbReference>